<proteinExistence type="predicted"/>
<comment type="caution">
    <text evidence="1">The sequence shown here is derived from an EMBL/GenBank/DDBJ whole genome shotgun (WGS) entry which is preliminary data.</text>
</comment>
<organism evidence="1 2">
    <name type="scientific">Microcoleus anatoxicus PTRS2</name>
    <dbReference type="NCBI Taxonomy" id="2705321"/>
    <lineage>
        <taxon>Bacteria</taxon>
        <taxon>Bacillati</taxon>
        <taxon>Cyanobacteriota</taxon>
        <taxon>Cyanophyceae</taxon>
        <taxon>Oscillatoriophycideae</taxon>
        <taxon>Oscillatoriales</taxon>
        <taxon>Microcoleaceae</taxon>
        <taxon>Microcoleus</taxon>
        <taxon>Microcoleus anatoxicus</taxon>
    </lineage>
</organism>
<dbReference type="RefSeq" id="WP_340517549.1">
    <property type="nucleotide sequence ID" value="NZ_JBBLXS010000033.1"/>
</dbReference>
<protein>
    <submittedName>
        <fullName evidence="1">Uncharacterized protein</fullName>
    </submittedName>
</protein>
<accession>A0ABU8YIB2</accession>
<sequence>MSKSCQDLAGLPSKQQLYEAVGLGVRKPPRNLGVLEEKDSPTFKSKVTPVLMRHG</sequence>
<gene>
    <name evidence="1" type="ORF">WMG39_04490</name>
</gene>
<name>A0ABU8YIB2_9CYAN</name>
<dbReference type="Proteomes" id="UP001384579">
    <property type="component" value="Unassembled WGS sequence"/>
</dbReference>
<reference evidence="1 2" key="1">
    <citation type="journal article" date="2020" name="Harmful Algae">
        <title>Molecular and morphological characterization of a novel dihydroanatoxin-a producing Microcoleus species (cyanobacteria) from the Russian River, California, USA.</title>
        <authorList>
            <person name="Conklin K.Y."/>
            <person name="Stancheva R."/>
            <person name="Otten T.G."/>
            <person name="Fadness R."/>
            <person name="Boyer G.L."/>
            <person name="Read B."/>
            <person name="Zhang X."/>
            <person name="Sheath R.G."/>
        </authorList>
    </citation>
    <scope>NUCLEOTIDE SEQUENCE [LARGE SCALE GENOMIC DNA]</scope>
    <source>
        <strain evidence="1 2">PTRS2</strain>
    </source>
</reference>
<dbReference type="EMBL" id="JBBLXS010000033">
    <property type="protein sequence ID" value="MEK0184105.1"/>
    <property type="molecule type" value="Genomic_DNA"/>
</dbReference>
<evidence type="ECO:0000313" key="1">
    <source>
        <dbReference type="EMBL" id="MEK0184105.1"/>
    </source>
</evidence>
<evidence type="ECO:0000313" key="2">
    <source>
        <dbReference type="Proteomes" id="UP001384579"/>
    </source>
</evidence>
<keyword evidence="2" id="KW-1185">Reference proteome</keyword>